<keyword evidence="3" id="KW-1185">Reference proteome</keyword>
<organism evidence="2 3">
    <name type="scientific">[Myrmecia] bisecta</name>
    <dbReference type="NCBI Taxonomy" id="41462"/>
    <lineage>
        <taxon>Eukaryota</taxon>
        <taxon>Viridiplantae</taxon>
        <taxon>Chlorophyta</taxon>
        <taxon>core chlorophytes</taxon>
        <taxon>Trebouxiophyceae</taxon>
        <taxon>Trebouxiales</taxon>
        <taxon>Trebouxiaceae</taxon>
        <taxon>Myrmecia</taxon>
    </lineage>
</organism>
<protein>
    <recommendedName>
        <fullName evidence="1">AB hydrolase-1 domain-containing protein</fullName>
    </recommendedName>
</protein>
<dbReference type="Gene3D" id="3.40.50.1820">
    <property type="entry name" value="alpha/beta hydrolase"/>
    <property type="match status" value="1"/>
</dbReference>
<reference evidence="2 3" key="1">
    <citation type="journal article" date="2024" name="Nat. Commun.">
        <title>Phylogenomics reveals the evolutionary origins of lichenization in chlorophyte algae.</title>
        <authorList>
            <person name="Puginier C."/>
            <person name="Libourel C."/>
            <person name="Otte J."/>
            <person name="Skaloud P."/>
            <person name="Haon M."/>
            <person name="Grisel S."/>
            <person name="Petersen M."/>
            <person name="Berrin J.G."/>
            <person name="Delaux P.M."/>
            <person name="Dal Grande F."/>
            <person name="Keller J."/>
        </authorList>
    </citation>
    <scope>NUCLEOTIDE SEQUENCE [LARGE SCALE GENOMIC DNA]</scope>
    <source>
        <strain evidence="2 3">SAG 2043</strain>
    </source>
</reference>
<dbReference type="EMBL" id="JALJOR010000001">
    <property type="protein sequence ID" value="KAK9829635.1"/>
    <property type="molecule type" value="Genomic_DNA"/>
</dbReference>
<dbReference type="InterPro" id="IPR029058">
    <property type="entry name" value="AB_hydrolase_fold"/>
</dbReference>
<dbReference type="PANTHER" id="PTHR43689">
    <property type="entry name" value="HYDROLASE"/>
    <property type="match status" value="1"/>
</dbReference>
<sequence length="443" mass="49200">MYDAFQQHGLFRSSFANRCTVCSNRSLRLRAFKGNGDSKEPEARSRRAANRSLLKALREQARRDTLPFLRDLVQPFLDGPPRPLTDTVSPQDLADPDSQFTEVDGVMLHYKDYGNQAPGAPTVLMLHGLNGSVFNWRASMQPIAEACNCRVIAFDRPPYGLSERPLSWASDAENPYSNEGGAKLGVGLMRQLGVQQAVLVGHSAGALVAMEMFKRSPEMVAGFVFVAPALPTNQPKSGQMWKASLGQQLQRVYTRALLQTDGPGLHFVRRSIQKRSEEVRQGKLNMYHDTNRQAAQDVIDGYLKPMRTHDWDRGALYSFRTFSFPADLPYAAVTQPVVFITGEKDEPLRSSAQKVAEILEQRPVGSTLYIEYAACGHIPMDEYPERFNADVIAFLRSEAFRQPPDTQAMRHGLAAKAEANGEAQMLPLFSPQTESAPPEAGLV</sequence>
<evidence type="ECO:0000313" key="2">
    <source>
        <dbReference type="EMBL" id="KAK9829635.1"/>
    </source>
</evidence>
<dbReference type="InterPro" id="IPR000639">
    <property type="entry name" value="Epox_hydrolase-like"/>
</dbReference>
<dbReference type="InterPro" id="IPR000073">
    <property type="entry name" value="AB_hydrolase_1"/>
</dbReference>
<dbReference type="Pfam" id="PF00561">
    <property type="entry name" value="Abhydrolase_1"/>
    <property type="match status" value="1"/>
</dbReference>
<evidence type="ECO:0000313" key="3">
    <source>
        <dbReference type="Proteomes" id="UP001489004"/>
    </source>
</evidence>
<feature type="domain" description="AB hydrolase-1" evidence="1">
    <location>
        <begin position="121"/>
        <end position="382"/>
    </location>
</feature>
<gene>
    <name evidence="2" type="ORF">WJX72_006997</name>
</gene>
<dbReference type="PANTHER" id="PTHR43689:SF56">
    <property type="entry name" value="AB HYDROLASE-1 DOMAIN-CONTAINING PROTEIN"/>
    <property type="match status" value="1"/>
</dbReference>
<dbReference type="Proteomes" id="UP001489004">
    <property type="component" value="Unassembled WGS sequence"/>
</dbReference>
<name>A0AAW1R6M5_9CHLO</name>
<dbReference type="SUPFAM" id="SSF53474">
    <property type="entry name" value="alpha/beta-Hydrolases"/>
    <property type="match status" value="1"/>
</dbReference>
<dbReference type="AlphaFoldDB" id="A0AAW1R6M5"/>
<dbReference type="GO" id="GO:0003824">
    <property type="term" value="F:catalytic activity"/>
    <property type="evidence" value="ECO:0007669"/>
    <property type="project" value="InterPro"/>
</dbReference>
<proteinExistence type="predicted"/>
<dbReference type="PRINTS" id="PR00412">
    <property type="entry name" value="EPOXHYDRLASE"/>
</dbReference>
<comment type="caution">
    <text evidence="2">The sequence shown here is derived from an EMBL/GenBank/DDBJ whole genome shotgun (WGS) entry which is preliminary data.</text>
</comment>
<evidence type="ECO:0000259" key="1">
    <source>
        <dbReference type="Pfam" id="PF00561"/>
    </source>
</evidence>
<accession>A0AAW1R6M5</accession>